<gene>
    <name evidence="2" type="ORF">O181_010295</name>
</gene>
<proteinExistence type="predicted"/>
<evidence type="ECO:0000313" key="2">
    <source>
        <dbReference type="EMBL" id="MBW0470580.1"/>
    </source>
</evidence>
<organism evidence="2 3">
    <name type="scientific">Austropuccinia psidii MF-1</name>
    <dbReference type="NCBI Taxonomy" id="1389203"/>
    <lineage>
        <taxon>Eukaryota</taxon>
        <taxon>Fungi</taxon>
        <taxon>Dikarya</taxon>
        <taxon>Basidiomycota</taxon>
        <taxon>Pucciniomycotina</taxon>
        <taxon>Pucciniomycetes</taxon>
        <taxon>Pucciniales</taxon>
        <taxon>Sphaerophragmiaceae</taxon>
        <taxon>Austropuccinia</taxon>
    </lineage>
</organism>
<feature type="region of interest" description="Disordered" evidence="1">
    <location>
        <begin position="180"/>
        <end position="240"/>
    </location>
</feature>
<evidence type="ECO:0000313" key="3">
    <source>
        <dbReference type="Proteomes" id="UP000765509"/>
    </source>
</evidence>
<feature type="compositionally biased region" description="Basic and acidic residues" evidence="1">
    <location>
        <begin position="210"/>
        <end position="225"/>
    </location>
</feature>
<dbReference type="EMBL" id="AVOT02002492">
    <property type="protein sequence ID" value="MBW0470580.1"/>
    <property type="molecule type" value="Genomic_DNA"/>
</dbReference>
<reference evidence="2" key="1">
    <citation type="submission" date="2021-03" db="EMBL/GenBank/DDBJ databases">
        <title>Draft genome sequence of rust myrtle Austropuccinia psidii MF-1, a brazilian biotype.</title>
        <authorList>
            <person name="Quecine M.C."/>
            <person name="Pachon D.M.R."/>
            <person name="Bonatelli M.L."/>
            <person name="Correr F.H."/>
            <person name="Franceschini L.M."/>
            <person name="Leite T.F."/>
            <person name="Margarido G.R.A."/>
            <person name="Almeida C.A."/>
            <person name="Ferrarezi J.A."/>
            <person name="Labate C.A."/>
        </authorList>
    </citation>
    <scope>NUCLEOTIDE SEQUENCE</scope>
    <source>
        <strain evidence="2">MF-1</strain>
    </source>
</reference>
<comment type="caution">
    <text evidence="2">The sequence shown here is derived from an EMBL/GenBank/DDBJ whole genome shotgun (WGS) entry which is preliminary data.</text>
</comment>
<accession>A0A9Q3BTL1</accession>
<dbReference type="Proteomes" id="UP000765509">
    <property type="component" value="Unassembled WGS sequence"/>
</dbReference>
<dbReference type="AlphaFoldDB" id="A0A9Q3BTL1"/>
<name>A0A9Q3BTL1_9BASI</name>
<protein>
    <submittedName>
        <fullName evidence="2">Uncharacterized protein</fullName>
    </submittedName>
</protein>
<sequence length="240" mass="26429">MSPNIPITTPIASSMNLSGLNINVGNLTAQTSSTWSIPNISVTPIPTNPTDTQMHVSEGPGSTHEISSKSHALSKFPYDFLLNPGWNPVVSQEPFGQSKQPMLIISSGFQVHVGNEKRVDGATKKTIGKCCLECLFHGLDMAPKGKSISSQQLIKDSNEIYASLPLFFKEKVTRHHHPYSFKPITSHASSSREKMVDDEDESMAPNLSETNDKPRRDNYMVHEEGTQSNSEFTHPQIPPT</sequence>
<evidence type="ECO:0000256" key="1">
    <source>
        <dbReference type="SAM" id="MobiDB-lite"/>
    </source>
</evidence>
<keyword evidence="3" id="KW-1185">Reference proteome</keyword>